<gene>
    <name evidence="2" type="ordered locus">RGE_25080</name>
</gene>
<dbReference type="RefSeq" id="WP_014428711.1">
    <property type="nucleotide sequence ID" value="NC_017075.1"/>
</dbReference>
<sequence>MAHSPLLGIDRAPPEPAGRDTDALGPSDSSDSGSDVAGLDTSPGGDPDEPVDSALAGERSRPAGADTASADATDAAGTGERRSAGLDAGRDGADIGIDRIVDPAHEGADHDDEDPDLDFIEAAAPDPLDEEAEVEDESADPVGDGRSDAAAAATQPPVPGRTPPVSPDDLDADLPAENDPPTTDDPDADAEAREPGRG</sequence>
<dbReference type="EMBL" id="AP012320">
    <property type="protein sequence ID" value="BAL95849.1"/>
    <property type="molecule type" value="Genomic_DNA"/>
</dbReference>
<reference evidence="2 3" key="1">
    <citation type="journal article" date="2012" name="J. Bacteriol.">
        <title>Complete genome sequence of phototrophic betaproteobacterium Rubrivivax gelatinosus IL144.</title>
        <authorList>
            <person name="Nagashima S."/>
            <person name="Kamimura A."/>
            <person name="Shimizu T."/>
            <person name="Nakamura-isaki S."/>
            <person name="Aono E."/>
            <person name="Sakamoto K."/>
            <person name="Ichikawa N."/>
            <person name="Nakazawa H."/>
            <person name="Sekine M."/>
            <person name="Yamazaki S."/>
            <person name="Fujita N."/>
            <person name="Shimada K."/>
            <person name="Hanada S."/>
            <person name="Nagashima K.V.P."/>
        </authorList>
    </citation>
    <scope>NUCLEOTIDE SEQUENCE [LARGE SCALE GENOMIC DNA]</scope>
    <source>
        <strain evidence="3">NBRC 100245 / IL144</strain>
    </source>
</reference>
<evidence type="ECO:0000256" key="1">
    <source>
        <dbReference type="SAM" id="MobiDB-lite"/>
    </source>
</evidence>
<dbReference type="PATRIC" id="fig|983917.3.peg.2440"/>
<evidence type="ECO:0000313" key="2">
    <source>
        <dbReference type="EMBL" id="BAL95849.1"/>
    </source>
</evidence>
<dbReference type="STRING" id="983917.RGE_25080"/>
<dbReference type="HOGENOM" id="CLU_1377253_0_0_4"/>
<feature type="compositionally biased region" description="Acidic residues" evidence="1">
    <location>
        <begin position="127"/>
        <end position="139"/>
    </location>
</feature>
<dbReference type="KEGG" id="rge:RGE_25080"/>
<feature type="compositionally biased region" description="Pro residues" evidence="1">
    <location>
        <begin position="156"/>
        <end position="166"/>
    </location>
</feature>
<feature type="region of interest" description="Disordered" evidence="1">
    <location>
        <begin position="1"/>
        <end position="198"/>
    </location>
</feature>
<name>I0HS62_RUBGI</name>
<feature type="compositionally biased region" description="Low complexity" evidence="1">
    <location>
        <begin position="23"/>
        <end position="40"/>
    </location>
</feature>
<protein>
    <submittedName>
        <fullName evidence="2">Uncharacterized protein</fullName>
    </submittedName>
</protein>
<feature type="compositionally biased region" description="Basic and acidic residues" evidence="1">
    <location>
        <begin position="79"/>
        <end position="108"/>
    </location>
</feature>
<evidence type="ECO:0000313" key="3">
    <source>
        <dbReference type="Proteomes" id="UP000007883"/>
    </source>
</evidence>
<dbReference type="Proteomes" id="UP000007883">
    <property type="component" value="Chromosome"/>
</dbReference>
<feature type="compositionally biased region" description="Low complexity" evidence="1">
    <location>
        <begin position="63"/>
        <end position="78"/>
    </location>
</feature>
<feature type="compositionally biased region" description="Acidic residues" evidence="1">
    <location>
        <begin position="109"/>
        <end position="119"/>
    </location>
</feature>
<organism evidence="2 3">
    <name type="scientific">Rubrivivax gelatinosus (strain NBRC 100245 / IL144)</name>
    <dbReference type="NCBI Taxonomy" id="983917"/>
    <lineage>
        <taxon>Bacteria</taxon>
        <taxon>Pseudomonadati</taxon>
        <taxon>Pseudomonadota</taxon>
        <taxon>Betaproteobacteria</taxon>
        <taxon>Burkholderiales</taxon>
        <taxon>Sphaerotilaceae</taxon>
        <taxon>Rubrivivax</taxon>
    </lineage>
</organism>
<accession>I0HS62</accession>
<proteinExistence type="predicted"/>
<keyword evidence="3" id="KW-1185">Reference proteome</keyword>
<dbReference type="AlphaFoldDB" id="I0HS62"/>
<dbReference type="eggNOG" id="ENOG5033GI2">
    <property type="taxonomic scope" value="Bacteria"/>
</dbReference>
<feature type="compositionally biased region" description="Acidic residues" evidence="1">
    <location>
        <begin position="168"/>
        <end position="189"/>
    </location>
</feature>